<accession>A0A2M6W9N2</accession>
<evidence type="ECO:0000313" key="3">
    <source>
        <dbReference type="Proteomes" id="UP000231464"/>
    </source>
</evidence>
<evidence type="ECO:0008006" key="4">
    <source>
        <dbReference type="Google" id="ProtNLM"/>
    </source>
</evidence>
<keyword evidence="1" id="KW-0812">Transmembrane</keyword>
<feature type="transmembrane region" description="Helical" evidence="1">
    <location>
        <begin position="20"/>
        <end position="37"/>
    </location>
</feature>
<organism evidence="2 3">
    <name type="scientific">Candidatus Kuenenbacteria bacterium CG10_big_fil_rev_8_21_14_0_10_36_11</name>
    <dbReference type="NCBI Taxonomy" id="1974618"/>
    <lineage>
        <taxon>Bacteria</taxon>
        <taxon>Candidatus Kueneniibacteriota</taxon>
    </lineage>
</organism>
<comment type="caution">
    <text evidence="2">The sequence shown here is derived from an EMBL/GenBank/DDBJ whole genome shotgun (WGS) entry which is preliminary data.</text>
</comment>
<gene>
    <name evidence="2" type="ORF">COU23_03610</name>
</gene>
<keyword evidence="1" id="KW-0472">Membrane</keyword>
<dbReference type="InterPro" id="IPR014717">
    <property type="entry name" value="Transl_elong_EF1B/ribsomal_bS6"/>
</dbReference>
<evidence type="ECO:0000256" key="1">
    <source>
        <dbReference type="SAM" id="Phobius"/>
    </source>
</evidence>
<dbReference type="AlphaFoldDB" id="A0A2M6W9N2"/>
<sequence>MAITSDKDKPNFLNQHLKSIIFLLGVLIFAASYFLLWQPAWRKIKTDYSLSVIKERETVLATKKKLWQSLKDTEEIYLSISSEAKARVLEFLPRDQELPNLYYNLDQLAKAAGYKIVTLVVNQETDEETNEKDSAPKKGLQTLKVNLNLEGSGYQNLKNFLSGLENNLRIFDLESLNWDPSDTSFEVSFKTYYYLPTAESPGSSNLPGNANIGP</sequence>
<proteinExistence type="predicted"/>
<keyword evidence="1" id="KW-1133">Transmembrane helix</keyword>
<dbReference type="Proteomes" id="UP000231464">
    <property type="component" value="Unassembled WGS sequence"/>
</dbReference>
<protein>
    <recommendedName>
        <fullName evidence="4">Pilus assembly protein PilO</fullName>
    </recommendedName>
</protein>
<reference evidence="3" key="1">
    <citation type="submission" date="2017-09" db="EMBL/GenBank/DDBJ databases">
        <title>Depth-based differentiation of microbial function through sediment-hosted aquifers and enrichment of novel symbionts in the deep terrestrial subsurface.</title>
        <authorList>
            <person name="Probst A.J."/>
            <person name="Ladd B."/>
            <person name="Jarett J.K."/>
            <person name="Geller-Mcgrath D.E."/>
            <person name="Sieber C.M.K."/>
            <person name="Emerson J.B."/>
            <person name="Anantharaman K."/>
            <person name="Thomas B.C."/>
            <person name="Malmstrom R."/>
            <person name="Stieglmeier M."/>
            <person name="Klingl A."/>
            <person name="Woyke T."/>
            <person name="Ryan C.M."/>
            <person name="Banfield J.F."/>
        </authorList>
    </citation>
    <scope>NUCLEOTIDE SEQUENCE [LARGE SCALE GENOMIC DNA]</scope>
</reference>
<dbReference type="GO" id="GO:0043107">
    <property type="term" value="P:type IV pilus-dependent motility"/>
    <property type="evidence" value="ECO:0007669"/>
    <property type="project" value="InterPro"/>
</dbReference>
<dbReference type="EMBL" id="PFBP01000059">
    <property type="protein sequence ID" value="PIT89503.1"/>
    <property type="molecule type" value="Genomic_DNA"/>
</dbReference>
<dbReference type="InterPro" id="IPR007445">
    <property type="entry name" value="PilO"/>
</dbReference>
<evidence type="ECO:0000313" key="2">
    <source>
        <dbReference type="EMBL" id="PIT89503.1"/>
    </source>
</evidence>
<dbReference type="Gene3D" id="3.30.70.60">
    <property type="match status" value="1"/>
</dbReference>
<name>A0A2M6W9N2_9BACT</name>
<dbReference type="Pfam" id="PF04350">
    <property type="entry name" value="PilO"/>
    <property type="match status" value="1"/>
</dbReference>
<dbReference type="GO" id="GO:0043683">
    <property type="term" value="P:type IV pilus assembly"/>
    <property type="evidence" value="ECO:0007669"/>
    <property type="project" value="InterPro"/>
</dbReference>